<comment type="caution">
    <text evidence="1">The sequence shown here is derived from an EMBL/GenBank/DDBJ whole genome shotgun (WGS) entry which is preliminary data.</text>
</comment>
<proteinExistence type="predicted"/>
<feature type="non-terminal residue" evidence="1">
    <location>
        <position position="1"/>
    </location>
</feature>
<reference evidence="1" key="1">
    <citation type="submission" date="2020-11" db="EMBL/GenBank/DDBJ databases">
        <authorList>
            <consortium name="DOE Joint Genome Institute"/>
            <person name="Ahrendt S."/>
            <person name="Riley R."/>
            <person name="Andreopoulos W."/>
            <person name="Labutti K."/>
            <person name="Pangilinan J."/>
            <person name="Ruiz-Duenas F.J."/>
            <person name="Barrasa J.M."/>
            <person name="Sanchez-Garcia M."/>
            <person name="Camarero S."/>
            <person name="Miyauchi S."/>
            <person name="Serrano A."/>
            <person name="Linde D."/>
            <person name="Babiker R."/>
            <person name="Drula E."/>
            <person name="Ayuso-Fernandez I."/>
            <person name="Pacheco R."/>
            <person name="Padilla G."/>
            <person name="Ferreira P."/>
            <person name="Barriuso J."/>
            <person name="Kellner H."/>
            <person name="Castanera R."/>
            <person name="Alfaro M."/>
            <person name="Ramirez L."/>
            <person name="Pisabarro A.G."/>
            <person name="Kuo A."/>
            <person name="Tritt A."/>
            <person name="Lipzen A."/>
            <person name="He G."/>
            <person name="Yan M."/>
            <person name="Ng V."/>
            <person name="Cullen D."/>
            <person name="Martin F."/>
            <person name="Rosso M.-N."/>
            <person name="Henrissat B."/>
            <person name="Hibbett D."/>
            <person name="Martinez A.T."/>
            <person name="Grigoriev I.V."/>
        </authorList>
    </citation>
    <scope>NUCLEOTIDE SEQUENCE</scope>
    <source>
        <strain evidence="1">CBS 247.69</strain>
    </source>
</reference>
<organism evidence="1 2">
    <name type="scientific">Collybia nuda</name>
    <dbReference type="NCBI Taxonomy" id="64659"/>
    <lineage>
        <taxon>Eukaryota</taxon>
        <taxon>Fungi</taxon>
        <taxon>Dikarya</taxon>
        <taxon>Basidiomycota</taxon>
        <taxon>Agaricomycotina</taxon>
        <taxon>Agaricomycetes</taxon>
        <taxon>Agaricomycetidae</taxon>
        <taxon>Agaricales</taxon>
        <taxon>Tricholomatineae</taxon>
        <taxon>Clitocybaceae</taxon>
        <taxon>Collybia</taxon>
    </lineage>
</organism>
<evidence type="ECO:0000313" key="1">
    <source>
        <dbReference type="EMBL" id="KAF9456094.1"/>
    </source>
</evidence>
<evidence type="ECO:0000313" key="2">
    <source>
        <dbReference type="Proteomes" id="UP000807353"/>
    </source>
</evidence>
<dbReference type="EMBL" id="MU150462">
    <property type="protein sequence ID" value="KAF9456094.1"/>
    <property type="molecule type" value="Genomic_DNA"/>
</dbReference>
<dbReference type="AlphaFoldDB" id="A0A9P5XSD1"/>
<protein>
    <submittedName>
        <fullName evidence="1">Uncharacterized protein</fullName>
    </submittedName>
</protein>
<keyword evidence="2" id="KW-1185">Reference proteome</keyword>
<sequence length="164" mass="18712">GLGSSQFQACFDAIYDIHQSLSQHFPENTLERLPEISHEGCPEIAASNQYFTPKNIASPDDLIPFKKCVDPQNILQYATMGSAFVHTAENEVEYFELNISTMNRYKDMNPASFHIGDIVEAQISFLIVPYKSNYYFRVLPVLRAITLLDAKFQKVHTLKYLLKS</sequence>
<name>A0A9P5XSD1_9AGAR</name>
<gene>
    <name evidence="1" type="ORF">BDZ94DRAFT_1178456</name>
</gene>
<dbReference type="OrthoDB" id="3067373at2759"/>
<accession>A0A9P5XSD1</accession>
<dbReference type="Proteomes" id="UP000807353">
    <property type="component" value="Unassembled WGS sequence"/>
</dbReference>